<dbReference type="Proteomes" id="UP001054821">
    <property type="component" value="Chromosome 5"/>
</dbReference>
<name>A0AAD4Z0P8_PRUDU</name>
<gene>
    <name evidence="1" type="ORF">L3X38_026959</name>
</gene>
<proteinExistence type="predicted"/>
<reference evidence="1 2" key="1">
    <citation type="journal article" date="2022" name="G3 (Bethesda)">
        <title>Whole-genome sequence and methylome profiling of the almond [Prunus dulcis (Mill.) D.A. Webb] cultivar 'Nonpareil'.</title>
        <authorList>
            <person name="D'Amico-Willman K.M."/>
            <person name="Ouma W.Z."/>
            <person name="Meulia T."/>
            <person name="Sideli G.M."/>
            <person name="Gradziel T.M."/>
            <person name="Fresnedo-Ramirez J."/>
        </authorList>
    </citation>
    <scope>NUCLEOTIDE SEQUENCE [LARGE SCALE GENOMIC DNA]</scope>
    <source>
        <strain evidence="1">Clone GOH B32 T37-40</strain>
    </source>
</reference>
<sequence length="125" mass="14096">MSDEEPIIFSPDNRHTSQPHNDPLVISVGIENCDINWVLIDGGSCSNIIFTPMLDHLGINRVLLNKKRPPLYAFGGTQVQSLSNIYLALTKEECPHGRQRCSCGLFDHLQRHLRPTRSHGARCQH</sequence>
<comment type="caution">
    <text evidence="1">The sequence shown here is derived from an EMBL/GenBank/DDBJ whole genome shotgun (WGS) entry which is preliminary data.</text>
</comment>
<dbReference type="AlphaFoldDB" id="A0AAD4Z0P8"/>
<dbReference type="EMBL" id="JAJFAZ020000005">
    <property type="protein sequence ID" value="KAI5327563.1"/>
    <property type="molecule type" value="Genomic_DNA"/>
</dbReference>
<accession>A0AAD4Z0P8</accession>
<protein>
    <submittedName>
        <fullName evidence="1">Uncharacterized protein</fullName>
    </submittedName>
</protein>
<organism evidence="1 2">
    <name type="scientific">Prunus dulcis</name>
    <name type="common">Almond</name>
    <name type="synonym">Amygdalus dulcis</name>
    <dbReference type="NCBI Taxonomy" id="3755"/>
    <lineage>
        <taxon>Eukaryota</taxon>
        <taxon>Viridiplantae</taxon>
        <taxon>Streptophyta</taxon>
        <taxon>Embryophyta</taxon>
        <taxon>Tracheophyta</taxon>
        <taxon>Spermatophyta</taxon>
        <taxon>Magnoliopsida</taxon>
        <taxon>eudicotyledons</taxon>
        <taxon>Gunneridae</taxon>
        <taxon>Pentapetalae</taxon>
        <taxon>rosids</taxon>
        <taxon>fabids</taxon>
        <taxon>Rosales</taxon>
        <taxon>Rosaceae</taxon>
        <taxon>Amygdaloideae</taxon>
        <taxon>Amygdaleae</taxon>
        <taxon>Prunus</taxon>
    </lineage>
</organism>
<evidence type="ECO:0000313" key="2">
    <source>
        <dbReference type="Proteomes" id="UP001054821"/>
    </source>
</evidence>
<keyword evidence="2" id="KW-1185">Reference proteome</keyword>
<evidence type="ECO:0000313" key="1">
    <source>
        <dbReference type="EMBL" id="KAI5327563.1"/>
    </source>
</evidence>